<dbReference type="SMART" id="SM01007">
    <property type="entry name" value="Aldolase_II"/>
    <property type="match status" value="1"/>
</dbReference>
<dbReference type="Gene3D" id="3.40.225.10">
    <property type="entry name" value="Class II aldolase/adducin N-terminal domain"/>
    <property type="match status" value="1"/>
</dbReference>
<organism evidence="4 5">
    <name type="scientific">Pseudooceanicola marinus</name>
    <dbReference type="NCBI Taxonomy" id="396013"/>
    <lineage>
        <taxon>Bacteria</taxon>
        <taxon>Pseudomonadati</taxon>
        <taxon>Pseudomonadota</taxon>
        <taxon>Alphaproteobacteria</taxon>
        <taxon>Rhodobacterales</taxon>
        <taxon>Paracoccaceae</taxon>
        <taxon>Pseudooceanicola</taxon>
    </lineage>
</organism>
<dbReference type="EC" id="4.1.2.17" evidence="4"/>
<dbReference type="GO" id="GO:0046872">
    <property type="term" value="F:metal ion binding"/>
    <property type="evidence" value="ECO:0007669"/>
    <property type="project" value="UniProtKB-KW"/>
</dbReference>
<evidence type="ECO:0000256" key="2">
    <source>
        <dbReference type="ARBA" id="ARBA00023239"/>
    </source>
</evidence>
<evidence type="ECO:0000313" key="4">
    <source>
        <dbReference type="EMBL" id="SLN21149.1"/>
    </source>
</evidence>
<proteinExistence type="predicted"/>
<dbReference type="Pfam" id="PF00596">
    <property type="entry name" value="Aldolase_II"/>
    <property type="match status" value="1"/>
</dbReference>
<dbReference type="RefSeq" id="WP_085886594.1">
    <property type="nucleotide sequence ID" value="NZ_FWFN01000001.1"/>
</dbReference>
<sequence length="219" mass="23373">MTEDDIRTALIEASRACIAQGLSNATAGNISIRFGAGMMITPSGIPPEEMRPEMMVPCTFDGTWQGHWKPSSEWALHAALYAARPRAQAVVHAHPTHCVALSCLRKPIPAFHYMIAGFGGEEIPCARYETFGSAALARSVAATLGHRYHACLMANHGMIALGPDLATALTRTGKLEALAQQYLLASSVGTPVLLPSEEMARVAEAYENYGYEAAPSATS</sequence>
<dbReference type="GO" id="GO:0008738">
    <property type="term" value="F:L-fuculose-phosphate aldolase activity"/>
    <property type="evidence" value="ECO:0007669"/>
    <property type="project" value="UniProtKB-EC"/>
</dbReference>
<feature type="domain" description="Class II aldolase/adducin N-terminal" evidence="3">
    <location>
        <begin position="8"/>
        <end position="183"/>
    </location>
</feature>
<keyword evidence="1" id="KW-0479">Metal-binding</keyword>
<dbReference type="Proteomes" id="UP000193963">
    <property type="component" value="Unassembled WGS sequence"/>
</dbReference>
<dbReference type="GO" id="GO:0019323">
    <property type="term" value="P:pentose catabolic process"/>
    <property type="evidence" value="ECO:0007669"/>
    <property type="project" value="TreeGrafter"/>
</dbReference>
<dbReference type="InterPro" id="IPR001303">
    <property type="entry name" value="Aldolase_II/adducin_N"/>
</dbReference>
<gene>
    <name evidence="4" type="primary">fucA</name>
    <name evidence="4" type="ORF">PSM7751_00734</name>
</gene>
<dbReference type="AlphaFoldDB" id="A0A1X6YGN4"/>
<protein>
    <submittedName>
        <fullName evidence="4">L-fuculose phosphate aldolase</fullName>
        <ecNumber evidence="4">4.1.2.17</ecNumber>
    </submittedName>
</protein>
<dbReference type="InterPro" id="IPR036409">
    <property type="entry name" value="Aldolase_II/adducin_N_sf"/>
</dbReference>
<name>A0A1X6YGN4_9RHOB</name>
<accession>A0A1X6YGN4</accession>
<evidence type="ECO:0000313" key="5">
    <source>
        <dbReference type="Proteomes" id="UP000193963"/>
    </source>
</evidence>
<dbReference type="SUPFAM" id="SSF53639">
    <property type="entry name" value="AraD/HMP-PK domain-like"/>
    <property type="match status" value="1"/>
</dbReference>
<evidence type="ECO:0000259" key="3">
    <source>
        <dbReference type="SMART" id="SM01007"/>
    </source>
</evidence>
<evidence type="ECO:0000256" key="1">
    <source>
        <dbReference type="ARBA" id="ARBA00022723"/>
    </source>
</evidence>
<dbReference type="InterPro" id="IPR050197">
    <property type="entry name" value="Aldolase_class_II_sugar_metab"/>
</dbReference>
<dbReference type="PANTHER" id="PTHR22789">
    <property type="entry name" value="FUCULOSE PHOSPHATE ALDOLASE"/>
    <property type="match status" value="1"/>
</dbReference>
<dbReference type="GO" id="GO:0005829">
    <property type="term" value="C:cytosol"/>
    <property type="evidence" value="ECO:0007669"/>
    <property type="project" value="TreeGrafter"/>
</dbReference>
<keyword evidence="2 4" id="KW-0456">Lyase</keyword>
<dbReference type="PANTHER" id="PTHR22789:SF0">
    <property type="entry name" value="3-OXO-TETRONATE 4-PHOSPHATE DECARBOXYLASE-RELATED"/>
    <property type="match status" value="1"/>
</dbReference>
<keyword evidence="5" id="KW-1185">Reference proteome</keyword>
<reference evidence="4 5" key="1">
    <citation type="submission" date="2017-03" db="EMBL/GenBank/DDBJ databases">
        <authorList>
            <person name="Afonso C.L."/>
            <person name="Miller P.J."/>
            <person name="Scott M.A."/>
            <person name="Spackman E."/>
            <person name="Goraichik I."/>
            <person name="Dimitrov K.M."/>
            <person name="Suarez D.L."/>
            <person name="Swayne D.E."/>
        </authorList>
    </citation>
    <scope>NUCLEOTIDE SEQUENCE [LARGE SCALE GENOMIC DNA]</scope>
    <source>
        <strain evidence="4 5">CECT 7751</strain>
    </source>
</reference>
<dbReference type="OrthoDB" id="5291399at2"/>
<dbReference type="EMBL" id="FWFN01000001">
    <property type="protein sequence ID" value="SLN21149.1"/>
    <property type="molecule type" value="Genomic_DNA"/>
</dbReference>